<comment type="subcellular location">
    <subcellularLocation>
        <location evidence="1">Nucleus</location>
    </subcellularLocation>
</comment>
<evidence type="ECO:0000256" key="1">
    <source>
        <dbReference type="ARBA" id="ARBA00004123"/>
    </source>
</evidence>
<dbReference type="PANTHER" id="PTHR31945:SF5">
    <property type="entry name" value="TRANSCRIPTION FACTOR SCREAM-LIKE PROTEIN"/>
    <property type="match status" value="1"/>
</dbReference>
<dbReference type="Proteomes" id="UP000235220">
    <property type="component" value="Chromosome 7"/>
</dbReference>
<feature type="domain" description="Plant bHLH transcription factor ACT-like" evidence="3">
    <location>
        <begin position="71"/>
        <end position="149"/>
    </location>
</feature>
<accession>A0A2I4EQS6</accession>
<dbReference type="CDD" id="cd04873">
    <property type="entry name" value="ACT_UUR-ACR-like"/>
    <property type="match status" value="1"/>
</dbReference>
<dbReference type="STRING" id="51240.A0A2I4EQS6"/>
<organism evidence="4 5">
    <name type="scientific">Juglans regia</name>
    <name type="common">English walnut</name>
    <dbReference type="NCBI Taxonomy" id="51240"/>
    <lineage>
        <taxon>Eukaryota</taxon>
        <taxon>Viridiplantae</taxon>
        <taxon>Streptophyta</taxon>
        <taxon>Embryophyta</taxon>
        <taxon>Tracheophyta</taxon>
        <taxon>Spermatophyta</taxon>
        <taxon>Magnoliopsida</taxon>
        <taxon>eudicotyledons</taxon>
        <taxon>Gunneridae</taxon>
        <taxon>Pentapetalae</taxon>
        <taxon>rosids</taxon>
        <taxon>fabids</taxon>
        <taxon>Fagales</taxon>
        <taxon>Juglandaceae</taxon>
        <taxon>Juglans</taxon>
    </lineage>
</organism>
<dbReference type="GeneID" id="108991810"/>
<dbReference type="OrthoDB" id="1917523at2759"/>
<reference evidence="5" key="1">
    <citation type="submission" date="2025-08" db="UniProtKB">
        <authorList>
            <consortium name="RefSeq"/>
        </authorList>
    </citation>
    <scope>IDENTIFICATION</scope>
    <source>
        <tissue evidence="5">Leaves</tissue>
    </source>
</reference>
<dbReference type="Gramene" id="Jr07_38500_p1">
    <property type="protein sequence ID" value="cds.Jr07_38500_p1"/>
    <property type="gene ID" value="Jr07_38500"/>
</dbReference>
<dbReference type="InterPro" id="IPR054502">
    <property type="entry name" value="bHLH-TF_ACT-like_plant"/>
</dbReference>
<name>A0A2I4EQS6_JUGRE</name>
<keyword evidence="4" id="KW-1185">Reference proteome</keyword>
<dbReference type="GO" id="GO:0006355">
    <property type="term" value="P:regulation of DNA-templated transcription"/>
    <property type="evidence" value="ECO:0000318"/>
    <property type="project" value="GO_Central"/>
</dbReference>
<dbReference type="AlphaFoldDB" id="A0A2I4EQS6"/>
<keyword evidence="2" id="KW-0539">Nucleus</keyword>
<evidence type="ECO:0000313" key="4">
    <source>
        <dbReference type="Proteomes" id="UP000235220"/>
    </source>
</evidence>
<evidence type="ECO:0000313" key="5">
    <source>
        <dbReference type="RefSeq" id="XP_018821743.1"/>
    </source>
</evidence>
<sequence>MVSREHKREALHEELQLLRSITNSHALNETSILVDASKYIEELKQKVERLNQDITSDQQTSRDQNPLPVATVETLDKGFLINVLSEKSCPGLLVSILEAFEELGLNVLEARVSCADNFQLQAVGGENEEQAESSIDAEVVKETVVQAIKNWSGSIEQE</sequence>
<evidence type="ECO:0000256" key="2">
    <source>
        <dbReference type="ARBA" id="ARBA00023242"/>
    </source>
</evidence>
<dbReference type="GO" id="GO:0003700">
    <property type="term" value="F:DNA-binding transcription factor activity"/>
    <property type="evidence" value="ECO:0000318"/>
    <property type="project" value="GO_Central"/>
</dbReference>
<dbReference type="FunCoup" id="A0A2I4EQS6">
    <property type="interactions" value="934"/>
</dbReference>
<evidence type="ECO:0000259" key="3">
    <source>
        <dbReference type="Pfam" id="PF22754"/>
    </source>
</evidence>
<dbReference type="GO" id="GO:0043565">
    <property type="term" value="F:sequence-specific DNA binding"/>
    <property type="evidence" value="ECO:0000318"/>
    <property type="project" value="GO_Central"/>
</dbReference>
<dbReference type="GO" id="GO:0005634">
    <property type="term" value="C:nucleus"/>
    <property type="evidence" value="ECO:0000318"/>
    <property type="project" value="GO_Central"/>
</dbReference>
<dbReference type="Pfam" id="PF22754">
    <property type="entry name" value="bHLH-TF_ACT-like_plant"/>
    <property type="match status" value="1"/>
</dbReference>
<gene>
    <name evidence="5" type="primary">LOC108991810</name>
</gene>
<dbReference type="RefSeq" id="XP_018821743.1">
    <property type="nucleotide sequence ID" value="XM_018966198.2"/>
</dbReference>
<proteinExistence type="predicted"/>
<dbReference type="InterPro" id="IPR051358">
    <property type="entry name" value="TF_AMS/ICE1/BHLH6-like"/>
</dbReference>
<dbReference type="PANTHER" id="PTHR31945">
    <property type="entry name" value="TRANSCRIPTION FACTOR SCREAM2-RELATED"/>
    <property type="match status" value="1"/>
</dbReference>
<dbReference type="KEGG" id="jre:108991810"/>
<protein>
    <submittedName>
        <fullName evidence="5">Uncharacterized protein LOC108991810 isoform X1</fullName>
    </submittedName>
</protein>